<evidence type="ECO:0008006" key="4">
    <source>
        <dbReference type="Google" id="ProtNLM"/>
    </source>
</evidence>
<organism evidence="2 3">
    <name type="scientific">Trinickia violacea</name>
    <dbReference type="NCBI Taxonomy" id="2571746"/>
    <lineage>
        <taxon>Bacteria</taxon>
        <taxon>Pseudomonadati</taxon>
        <taxon>Pseudomonadota</taxon>
        <taxon>Betaproteobacteria</taxon>
        <taxon>Burkholderiales</taxon>
        <taxon>Burkholderiaceae</taxon>
        <taxon>Trinickia</taxon>
    </lineage>
</organism>
<proteinExistence type="predicted"/>
<protein>
    <recommendedName>
        <fullName evidence="4">DUF2273 domain-containing protein</fullName>
    </recommendedName>
</protein>
<keyword evidence="1" id="KW-0812">Transmembrane</keyword>
<dbReference type="AlphaFoldDB" id="A0A4P8IUR4"/>
<evidence type="ECO:0000313" key="3">
    <source>
        <dbReference type="Proteomes" id="UP000298656"/>
    </source>
</evidence>
<evidence type="ECO:0000256" key="1">
    <source>
        <dbReference type="SAM" id="Phobius"/>
    </source>
</evidence>
<accession>A0A4P8IUR4</accession>
<reference evidence="2 3" key="1">
    <citation type="submission" date="2019-05" db="EMBL/GenBank/DDBJ databases">
        <title>Burkholderia sp. DHOD12, isolated from subtropical forest soil.</title>
        <authorList>
            <person name="Gao Z.-H."/>
            <person name="Qiu L.-H."/>
        </authorList>
    </citation>
    <scope>NUCLEOTIDE SEQUENCE [LARGE SCALE GENOMIC DNA]</scope>
    <source>
        <strain evidence="2 3">DHOD12</strain>
    </source>
</reference>
<gene>
    <name evidence="2" type="ORF">FAZ95_17810</name>
</gene>
<dbReference type="Proteomes" id="UP000298656">
    <property type="component" value="Chromosome 1"/>
</dbReference>
<keyword evidence="1" id="KW-1133">Transmembrane helix</keyword>
<dbReference type="EMBL" id="CP040077">
    <property type="protein sequence ID" value="QCP50844.1"/>
    <property type="molecule type" value="Genomic_DNA"/>
</dbReference>
<keyword evidence="3" id="KW-1185">Reference proteome</keyword>
<dbReference type="KEGG" id="tvl:FAZ95_17810"/>
<keyword evidence="1" id="KW-0472">Membrane</keyword>
<sequence length="81" mass="8779">MKLVEDGNLSLPVRTIFVVLGISIGAVSFIWVRSILLMSIGLAIAAIGGDASKAHQLSIKPFDNSYKKARESYKVKGDEED</sequence>
<dbReference type="RefSeq" id="WP_137333654.1">
    <property type="nucleotide sequence ID" value="NZ_CP040077.1"/>
</dbReference>
<evidence type="ECO:0000313" key="2">
    <source>
        <dbReference type="EMBL" id="QCP50844.1"/>
    </source>
</evidence>
<feature type="transmembrane region" description="Helical" evidence="1">
    <location>
        <begin position="12"/>
        <end position="32"/>
    </location>
</feature>
<name>A0A4P8IUR4_9BURK</name>
<dbReference type="OrthoDB" id="9104095at2"/>